<dbReference type="PANTHER" id="PTHR23080">
    <property type="entry name" value="THAP DOMAIN PROTEIN"/>
    <property type="match status" value="1"/>
</dbReference>
<feature type="domain" description="DDE Tnp4" evidence="4">
    <location>
        <begin position="152"/>
        <end position="301"/>
    </location>
</feature>
<feature type="coiled-coil region" evidence="3">
    <location>
        <begin position="32"/>
        <end position="59"/>
    </location>
</feature>
<dbReference type="Pfam" id="PF13359">
    <property type="entry name" value="DDE_Tnp_4"/>
    <property type="match status" value="1"/>
</dbReference>
<keyword evidence="3" id="KW-0175">Coiled coil</keyword>
<proteinExistence type="predicted"/>
<dbReference type="Proteomes" id="UP001055453">
    <property type="component" value="Plasmid pANSO36B"/>
</dbReference>
<sequence length="320" mass="37099">MVKEHQRAFLTQNMSNILNHIEENPKETQRLIGLEYEQLQQLIENAERLNHEKQAILESKKVRIIAGGGGRKPKLSVKEQIILTLVYLRHMTTFQLLGIQFGVSESTANDIFNYWLPILRELLPSSLIEQVKKNESDLMIVKEILTEYELIVDSYEQVRERPGDKEEQEKYFSGKKSNHTFKSQMIIMPDGRDIVDVVAGEPGPKSDITMFRENRDNFDPKQNFKGDLGYLGEDLIDIPIKKPRNKELTTGQKKLNKEFSSKRIFVEHRIRSVKIFRVVQDRFRLNPKKYEQVILTICGLVRLRIGALILPTRIDPLASG</sequence>
<keyword evidence="2" id="KW-0479">Metal-binding</keyword>
<evidence type="ECO:0000256" key="2">
    <source>
        <dbReference type="ARBA" id="ARBA00022723"/>
    </source>
</evidence>
<keyword evidence="6" id="KW-0614">Plasmid</keyword>
<name>A0ABN6QHC6_NOSCO</name>
<feature type="domain" description="Transposase Helix-turn-helix" evidence="5">
    <location>
        <begin position="74"/>
        <end position="124"/>
    </location>
</feature>
<evidence type="ECO:0000259" key="4">
    <source>
        <dbReference type="Pfam" id="PF13359"/>
    </source>
</evidence>
<reference evidence="6" key="1">
    <citation type="submission" date="2022-04" db="EMBL/GenBank/DDBJ databases">
        <title>Complete genome sequence of a cyanobacterium, Nostoc sp. SO-36, isolated in Antarctica.</title>
        <authorList>
            <person name="Kanesaki Y."/>
            <person name="Effendi D."/>
            <person name="Sakamoto T."/>
            <person name="Ohtani S."/>
            <person name="Awai K."/>
        </authorList>
    </citation>
    <scope>NUCLEOTIDE SEQUENCE</scope>
    <source>
        <strain evidence="6">SO-36</strain>
        <plasmid evidence="6">pANSO36B</plasmid>
    </source>
</reference>
<evidence type="ECO:0000256" key="1">
    <source>
        <dbReference type="ARBA" id="ARBA00001968"/>
    </source>
</evidence>
<comment type="cofactor">
    <cofactor evidence="1">
        <name>a divalent metal cation</name>
        <dbReference type="ChEBI" id="CHEBI:60240"/>
    </cofactor>
</comment>
<dbReference type="InterPro" id="IPR027805">
    <property type="entry name" value="Transposase_HTH_dom"/>
</dbReference>
<evidence type="ECO:0000256" key="3">
    <source>
        <dbReference type="SAM" id="Coils"/>
    </source>
</evidence>
<dbReference type="EMBL" id="AP025734">
    <property type="protein sequence ID" value="BDI20842.1"/>
    <property type="molecule type" value="Genomic_DNA"/>
</dbReference>
<protein>
    <submittedName>
        <fullName evidence="6">IS5 family transposase</fullName>
    </submittedName>
</protein>
<dbReference type="Pfam" id="PF13613">
    <property type="entry name" value="HTH_Tnp_4"/>
    <property type="match status" value="1"/>
</dbReference>
<keyword evidence="7" id="KW-1185">Reference proteome</keyword>
<gene>
    <name evidence="6" type="ORF">ANSO36C_66440</name>
</gene>
<accession>A0ABN6QHC6</accession>
<organism evidence="6 7">
    <name type="scientific">Nostoc cf. commune SO-36</name>
    <dbReference type="NCBI Taxonomy" id="449208"/>
    <lineage>
        <taxon>Bacteria</taxon>
        <taxon>Bacillati</taxon>
        <taxon>Cyanobacteriota</taxon>
        <taxon>Cyanophyceae</taxon>
        <taxon>Nostocales</taxon>
        <taxon>Nostocaceae</taxon>
        <taxon>Nostoc</taxon>
    </lineage>
</organism>
<evidence type="ECO:0000259" key="5">
    <source>
        <dbReference type="Pfam" id="PF13613"/>
    </source>
</evidence>
<evidence type="ECO:0000313" key="7">
    <source>
        <dbReference type="Proteomes" id="UP001055453"/>
    </source>
</evidence>
<geneLocation type="plasmid" evidence="6 7">
    <name>pANSO36B</name>
</geneLocation>
<evidence type="ECO:0000313" key="6">
    <source>
        <dbReference type="EMBL" id="BDI20842.1"/>
    </source>
</evidence>
<dbReference type="InterPro" id="IPR027806">
    <property type="entry name" value="HARBI1_dom"/>
</dbReference>